<proteinExistence type="predicted"/>
<reference evidence="2" key="1">
    <citation type="journal article" date="2024" name="Front. Bioeng. Biotechnol.">
        <title>Genome-scale model development and genomic sequencing of the oleaginous clade Lipomyces.</title>
        <authorList>
            <person name="Czajka J.J."/>
            <person name="Han Y."/>
            <person name="Kim J."/>
            <person name="Mondo S.J."/>
            <person name="Hofstad B.A."/>
            <person name="Robles A."/>
            <person name="Haridas S."/>
            <person name="Riley R."/>
            <person name="LaButti K."/>
            <person name="Pangilinan J."/>
            <person name="Andreopoulos W."/>
            <person name="Lipzen A."/>
            <person name="Yan J."/>
            <person name="Wang M."/>
            <person name="Ng V."/>
            <person name="Grigoriev I.V."/>
            <person name="Spatafora J.W."/>
            <person name="Magnuson J.K."/>
            <person name="Baker S.E."/>
            <person name="Pomraning K.R."/>
        </authorList>
    </citation>
    <scope>NUCLEOTIDE SEQUENCE [LARGE SCALE GENOMIC DNA]</scope>
    <source>
        <strain evidence="2">CBS 7786</strain>
    </source>
</reference>
<sequence>MATTTPDKRTATTSPQYYDEEKTGIATGGIDSVGEEARPIDPELQRQVLRKIDLFLMPAMVIGYGLVYYDKAILGSAALFGMTKDLRLSFIDASGKTDTSRLSWATSIFYFGQLAGSYPMTYTLQHFDTRYVLGPMVMIWAIICASTAGVTTWQGLFVQRFFLGFTESVIPTAFMTTVSGYYTQSEQALRQSLWFSGTGWFTIIGGGLNYGFAQIHGGALAQWQYIYVLAGGLTFIFGIWCFFLPNSPLNAWFLTPDERLIAAERLRAGQTGLKNQTLKAYQIKEAILDLRIWLVALTMAAAYTVNGAISGFGPLIVATFGYSSLESILFQFPLGAVSGVGITLTGWLCSRYRNIRIITLLLCCLPVIAGFAIIWKSSWGYKPVSPVVGYSLLGFFGPVVGLTVTLGASNVAGETKKSFMASAVFVAYCVGNIIGPQLVRSETKGQHYPELWTGLIICYCITMLSASVLYVLSSRENKRRDNLGLDEEERNRLAFKDLTDKENLHFRYAY</sequence>
<dbReference type="Proteomes" id="UP001433508">
    <property type="component" value="Unassembled WGS sequence"/>
</dbReference>
<protein>
    <submittedName>
        <fullName evidence="1">Major facilitator superfamily domain-containing protein</fullName>
    </submittedName>
</protein>
<keyword evidence="2" id="KW-1185">Reference proteome</keyword>
<evidence type="ECO:0000313" key="1">
    <source>
        <dbReference type="EMBL" id="KAK9239528.1"/>
    </source>
</evidence>
<name>A0ACC3T6H6_LIPKO</name>
<comment type="caution">
    <text evidence="1">The sequence shown here is derived from an EMBL/GenBank/DDBJ whole genome shotgun (WGS) entry which is preliminary data.</text>
</comment>
<evidence type="ECO:0000313" key="2">
    <source>
        <dbReference type="Proteomes" id="UP001433508"/>
    </source>
</evidence>
<organism evidence="1 2">
    <name type="scientific">Lipomyces kononenkoae</name>
    <name type="common">Yeast</name>
    <dbReference type="NCBI Taxonomy" id="34357"/>
    <lineage>
        <taxon>Eukaryota</taxon>
        <taxon>Fungi</taxon>
        <taxon>Dikarya</taxon>
        <taxon>Ascomycota</taxon>
        <taxon>Saccharomycotina</taxon>
        <taxon>Lipomycetes</taxon>
        <taxon>Lipomycetales</taxon>
        <taxon>Lipomycetaceae</taxon>
        <taxon>Lipomyces</taxon>
    </lineage>
</organism>
<accession>A0ACC3T6H6</accession>
<gene>
    <name evidence="1" type="ORF">V1525DRAFT_397684</name>
</gene>
<dbReference type="EMBL" id="MU971345">
    <property type="protein sequence ID" value="KAK9239528.1"/>
    <property type="molecule type" value="Genomic_DNA"/>
</dbReference>